<comment type="catalytic activity">
    <reaction evidence="6">
        <text>GTP + H2O = GDP + phosphate + H(+)</text>
        <dbReference type="Rhea" id="RHEA:19669"/>
        <dbReference type="ChEBI" id="CHEBI:15377"/>
        <dbReference type="ChEBI" id="CHEBI:15378"/>
        <dbReference type="ChEBI" id="CHEBI:37565"/>
        <dbReference type="ChEBI" id="CHEBI:43474"/>
        <dbReference type="ChEBI" id="CHEBI:58189"/>
        <dbReference type="EC" id="3.6.5.2"/>
    </reaction>
</comment>
<comment type="similarity">
    <text evidence="1">Belongs to the small GTPase superfamily. Ras family.</text>
</comment>
<dbReference type="SUPFAM" id="SSF52540">
    <property type="entry name" value="P-loop containing nucleoside triphosphate hydrolases"/>
    <property type="match status" value="1"/>
</dbReference>
<dbReference type="PRINTS" id="PR00449">
    <property type="entry name" value="RASTRNSFRMNG"/>
</dbReference>
<reference evidence="7" key="3">
    <citation type="submission" date="2025-09" db="UniProtKB">
        <authorList>
            <consortium name="Ensembl"/>
        </authorList>
    </citation>
    <scope>IDENTIFICATION</scope>
</reference>
<evidence type="ECO:0000256" key="4">
    <source>
        <dbReference type="ARBA" id="ARBA00022801"/>
    </source>
</evidence>
<dbReference type="PROSITE" id="PS51419">
    <property type="entry name" value="RAB"/>
    <property type="match status" value="1"/>
</dbReference>
<dbReference type="OrthoDB" id="18798at2759"/>
<dbReference type="InterPro" id="IPR051065">
    <property type="entry name" value="Ras-related_GTPase"/>
</dbReference>
<dbReference type="Ensembl" id="ENSSFOT00015016233.2">
    <property type="protein sequence ID" value="ENSSFOP00015016046.2"/>
    <property type="gene ID" value="ENSSFOG00015010345.2"/>
</dbReference>
<dbReference type="SMART" id="SM00173">
    <property type="entry name" value="RAS"/>
    <property type="match status" value="1"/>
</dbReference>
<keyword evidence="8" id="KW-1185">Reference proteome</keyword>
<dbReference type="AlphaFoldDB" id="A0A8C9RG85"/>
<dbReference type="SMART" id="SM00175">
    <property type="entry name" value="RAB"/>
    <property type="match status" value="1"/>
</dbReference>
<dbReference type="InterPro" id="IPR001806">
    <property type="entry name" value="Small_GTPase"/>
</dbReference>
<dbReference type="GeneTree" id="ENSGT00940000164158"/>
<evidence type="ECO:0000256" key="6">
    <source>
        <dbReference type="ARBA" id="ARBA00048098"/>
    </source>
</evidence>
<sequence>MVIQVKPNSSNSSKTMDGSQQKVEANILLLGAENVGKSALTVRFLTRRFIGEYGDIESIYNHSDKIDGREISFNIWDSLYPQDGDSAESVSEKQLQWADGIVIVYSICDRASFEVARRQVQLIRRAKKASASAPVVIVGNKRDLQHQRAVSGEEGRLLALSSDCGFFEISAAENYHGVLLVFHEVLELVREARALKKGTVGIKGIVRSVSAVFARRRAE</sequence>
<accession>A0A8C9RG85</accession>
<evidence type="ECO:0000313" key="7">
    <source>
        <dbReference type="Ensembl" id="ENSSFOP00015016046.2"/>
    </source>
</evidence>
<dbReference type="Proteomes" id="UP000694397">
    <property type="component" value="Chromosome 18"/>
</dbReference>
<dbReference type="PANTHER" id="PTHR45704">
    <property type="entry name" value="RAS-LIKE FAMILY MEMBER 11"/>
    <property type="match status" value="1"/>
</dbReference>
<evidence type="ECO:0000313" key="8">
    <source>
        <dbReference type="Proteomes" id="UP000694397"/>
    </source>
</evidence>
<dbReference type="NCBIfam" id="TIGR00231">
    <property type="entry name" value="small_GTP"/>
    <property type="match status" value="1"/>
</dbReference>
<name>A0A8C9RG85_SCLFO</name>
<gene>
    <name evidence="7" type="primary">LOC108941920</name>
</gene>
<dbReference type="RefSeq" id="XP_029101780.1">
    <property type="nucleotide sequence ID" value="XM_029245947.1"/>
</dbReference>
<evidence type="ECO:0000256" key="2">
    <source>
        <dbReference type="ARBA" id="ARBA00011984"/>
    </source>
</evidence>
<dbReference type="CDD" id="cd04146">
    <property type="entry name" value="RERG_RasL11_like"/>
    <property type="match status" value="1"/>
</dbReference>
<proteinExistence type="inferred from homology"/>
<keyword evidence="4" id="KW-0378">Hydrolase</keyword>
<evidence type="ECO:0000256" key="3">
    <source>
        <dbReference type="ARBA" id="ARBA00022741"/>
    </source>
</evidence>
<dbReference type="InterPro" id="IPR027417">
    <property type="entry name" value="P-loop_NTPase"/>
</dbReference>
<reference evidence="7 8" key="1">
    <citation type="submission" date="2019-04" db="EMBL/GenBank/DDBJ databases">
        <authorList>
            <consortium name="Wellcome Sanger Institute Data Sharing"/>
        </authorList>
    </citation>
    <scope>NUCLEOTIDE SEQUENCE [LARGE SCALE GENOMIC DNA]</scope>
</reference>
<keyword evidence="5" id="KW-0342">GTP-binding</keyword>
<dbReference type="InterPro" id="IPR005225">
    <property type="entry name" value="Small_GTP-bd"/>
</dbReference>
<dbReference type="GO" id="GO:0003925">
    <property type="term" value="F:G protein activity"/>
    <property type="evidence" value="ECO:0007669"/>
    <property type="project" value="UniProtKB-EC"/>
</dbReference>
<dbReference type="EC" id="3.6.5.2" evidence="2"/>
<keyword evidence="3" id="KW-0547">Nucleotide-binding</keyword>
<evidence type="ECO:0000256" key="1">
    <source>
        <dbReference type="ARBA" id="ARBA00008344"/>
    </source>
</evidence>
<dbReference type="SMART" id="SM00174">
    <property type="entry name" value="RHO"/>
    <property type="match status" value="1"/>
</dbReference>
<dbReference type="GO" id="GO:0005525">
    <property type="term" value="F:GTP binding"/>
    <property type="evidence" value="ECO:0007669"/>
    <property type="project" value="UniProtKB-KW"/>
</dbReference>
<dbReference type="KEGG" id="sfm:108941920"/>
<organism evidence="7 8">
    <name type="scientific">Scleropages formosus</name>
    <name type="common">Asian bonytongue</name>
    <name type="synonym">Osteoglossum formosum</name>
    <dbReference type="NCBI Taxonomy" id="113540"/>
    <lineage>
        <taxon>Eukaryota</taxon>
        <taxon>Metazoa</taxon>
        <taxon>Chordata</taxon>
        <taxon>Craniata</taxon>
        <taxon>Vertebrata</taxon>
        <taxon>Euteleostomi</taxon>
        <taxon>Actinopterygii</taxon>
        <taxon>Neopterygii</taxon>
        <taxon>Teleostei</taxon>
        <taxon>Osteoglossocephala</taxon>
        <taxon>Osteoglossomorpha</taxon>
        <taxon>Osteoglossiformes</taxon>
        <taxon>Osteoglossidae</taxon>
        <taxon>Scleropages</taxon>
    </lineage>
</organism>
<protein>
    <recommendedName>
        <fullName evidence="2">small monomeric GTPase</fullName>
        <ecNumber evidence="2">3.6.5.2</ecNumber>
    </recommendedName>
</protein>
<dbReference type="GeneID" id="108941920"/>
<evidence type="ECO:0000256" key="5">
    <source>
        <dbReference type="ARBA" id="ARBA00023134"/>
    </source>
</evidence>
<dbReference type="PROSITE" id="PS51421">
    <property type="entry name" value="RAS"/>
    <property type="match status" value="1"/>
</dbReference>
<reference evidence="7" key="2">
    <citation type="submission" date="2025-08" db="UniProtKB">
        <authorList>
            <consortium name="Ensembl"/>
        </authorList>
    </citation>
    <scope>IDENTIFICATION</scope>
</reference>
<dbReference type="Gene3D" id="3.40.50.300">
    <property type="entry name" value="P-loop containing nucleotide triphosphate hydrolases"/>
    <property type="match status" value="1"/>
</dbReference>
<dbReference type="Pfam" id="PF00071">
    <property type="entry name" value="Ras"/>
    <property type="match status" value="1"/>
</dbReference>